<keyword evidence="2" id="KW-0067">ATP-binding</keyword>
<dbReference type="EMBL" id="JANBTX010000003">
    <property type="protein sequence ID" value="KAJ2691151.1"/>
    <property type="molecule type" value="Genomic_DNA"/>
</dbReference>
<reference evidence="6" key="1">
    <citation type="submission" date="2022-07" db="EMBL/GenBank/DDBJ databases">
        <title>Phylogenomic reconstructions and comparative analyses of Kickxellomycotina fungi.</title>
        <authorList>
            <person name="Reynolds N.K."/>
            <person name="Stajich J.E."/>
            <person name="Barry K."/>
            <person name="Grigoriev I.V."/>
            <person name="Crous P."/>
            <person name="Smith M.E."/>
        </authorList>
    </citation>
    <scope>NUCLEOTIDE SEQUENCE</scope>
    <source>
        <strain evidence="6">CBS 109367</strain>
    </source>
</reference>
<dbReference type="AlphaFoldDB" id="A0A9W8L7A9"/>
<gene>
    <name evidence="6" type="primary">ABCC13_1</name>
    <name evidence="6" type="ORF">IWW39_000211</name>
</gene>
<feature type="domain" description="ABC transporter" evidence="5">
    <location>
        <begin position="653"/>
        <end position="944"/>
    </location>
</feature>
<proteinExistence type="predicted"/>
<evidence type="ECO:0000259" key="5">
    <source>
        <dbReference type="PROSITE" id="PS50893"/>
    </source>
</evidence>
<evidence type="ECO:0000256" key="2">
    <source>
        <dbReference type="ARBA" id="ARBA00022840"/>
    </source>
</evidence>
<dbReference type="InterPro" id="IPR050173">
    <property type="entry name" value="ABC_transporter_C-like"/>
</dbReference>
<evidence type="ECO:0000313" key="6">
    <source>
        <dbReference type="EMBL" id="KAJ2691151.1"/>
    </source>
</evidence>
<dbReference type="GO" id="GO:0005524">
    <property type="term" value="F:ATP binding"/>
    <property type="evidence" value="ECO:0007669"/>
    <property type="project" value="UniProtKB-KW"/>
</dbReference>
<dbReference type="InterPro" id="IPR003439">
    <property type="entry name" value="ABC_transporter-like_ATP-bd"/>
</dbReference>
<dbReference type="PROSITE" id="PS00211">
    <property type="entry name" value="ABC_TRANSPORTER_1"/>
    <property type="match status" value="2"/>
</dbReference>
<feature type="transmembrane region" description="Helical" evidence="4">
    <location>
        <begin position="42"/>
        <end position="60"/>
    </location>
</feature>
<dbReference type="GO" id="GO:0042626">
    <property type="term" value="F:ATPase-coupled transmembrane transporter activity"/>
    <property type="evidence" value="ECO:0007669"/>
    <property type="project" value="TreeGrafter"/>
</dbReference>
<dbReference type="Pfam" id="PF00005">
    <property type="entry name" value="ABC_tran"/>
    <property type="match status" value="2"/>
</dbReference>
<keyword evidence="4" id="KW-0812">Transmembrane</keyword>
<feature type="transmembrane region" description="Helical" evidence="4">
    <location>
        <begin position="72"/>
        <end position="96"/>
    </location>
</feature>
<accession>A0A9W8L7A9</accession>
<keyword evidence="4" id="KW-1133">Transmembrane helix</keyword>
<feature type="transmembrane region" description="Helical" evidence="4">
    <location>
        <begin position="108"/>
        <end position="125"/>
    </location>
</feature>
<evidence type="ECO:0000313" key="7">
    <source>
        <dbReference type="Proteomes" id="UP001151516"/>
    </source>
</evidence>
<dbReference type="InterPro" id="IPR027417">
    <property type="entry name" value="P-loop_NTPase"/>
</dbReference>
<dbReference type="Gene3D" id="3.40.50.300">
    <property type="entry name" value="P-loop containing nucleotide triphosphate hydrolases"/>
    <property type="match status" value="2"/>
</dbReference>
<protein>
    <submittedName>
        <fullName evidence="6">ABC transporter C member 13</fullName>
    </submittedName>
</protein>
<dbReference type="GO" id="GO:0016887">
    <property type="term" value="F:ATP hydrolysis activity"/>
    <property type="evidence" value="ECO:0007669"/>
    <property type="project" value="InterPro"/>
</dbReference>
<comment type="caution">
    <text evidence="6">The sequence shown here is derived from an EMBL/GenBank/DDBJ whole genome shotgun (WGS) entry which is preliminary data.</text>
</comment>
<feature type="compositionally biased region" description="Acidic residues" evidence="3">
    <location>
        <begin position="784"/>
        <end position="797"/>
    </location>
</feature>
<name>A0A9W8L7A9_9FUNG</name>
<sequence>MSSALSLLRAMAYPAADAAVVLASVFLVARDRQATSRRLANPLSHIASAFLVILAASHYSGWALTLKQAASFALPLLAIHPSGYTLFQLANVLGIYRLLYNSANSLQSALCVLLHIYLVLGNLSLSSRTQLDSILRDVSFVQLRQINALQKLRELTLEDLWPVPERFQLRNAYAELQINTNECETFNTVTHVRLGESEPEPSISLDDCRFKWKYNATLCKEMEMVKGAGKLVGRVGYMEQSPWIMNDTMRANILFGRNFDEEYYWKVIHACALTQDIESWPDGDLTMIGERGINISGGQRARLALARTVYSRADIYILDDPLSAVDAHVKRHILDNVILSSGLLGNSLRVVTTHAESMLPFCNQIVTVSDETVSVVRQEPKEHVVAATVSASDNSVTCDAALNETGADSTPYEPVADDTVKTDIEETAPVTDANPIPARKPYLPPKPTLLDNAKYVFKTCGWYVITAVVISATFHPISQYILDGHRIDALKENAKSDTVSHDAVLWYLKIGLIKAATVQVLGQIENFSYFVSRYISDKDESQRISKPKMALGFLLDMVSSGISKVGFLLSMFSVIVQSQLTSRKASSIQLKMLATDFRNMVANIGVLVDVPSRLKTFSEDVGTFRQYSDLEAEAPYIVEDCRVPSQWPPSGNVEFKNLSVKYGADQAYALKRLNVVIRPGEKIGIVGRTGAGKSTLAKTIFRLLDEDVEGSVEIDGHDIAKFGVGDFRPKLGIIPQESTMFSGTVRRNLDPLNEFTIEDMWAAMIKCGVAETIKHKRKRKSAGTDEDEDNKDEENEDDRATRLRWESAGLLMRALLYAFDRGSDSYEDENWAKVGINKPLRSGDGRFSSGQQQLFSLCRLLLRKRKVLILDEATADVDLETDRKMQQLIRSEFSDCTVLTIAHRLDTIMSSDKIIVMEKGEVAEIGPPQELISKGGMFAELVKANEF</sequence>
<evidence type="ECO:0000256" key="1">
    <source>
        <dbReference type="ARBA" id="ARBA00022741"/>
    </source>
</evidence>
<dbReference type="OrthoDB" id="6500128at2759"/>
<dbReference type="InterPro" id="IPR003593">
    <property type="entry name" value="AAA+_ATPase"/>
</dbReference>
<feature type="domain" description="ABC transporter" evidence="5">
    <location>
        <begin position="155"/>
        <end position="395"/>
    </location>
</feature>
<dbReference type="SMART" id="SM00382">
    <property type="entry name" value="AAA"/>
    <property type="match status" value="1"/>
</dbReference>
<feature type="transmembrane region" description="Helical" evidence="4">
    <location>
        <begin position="12"/>
        <end position="30"/>
    </location>
</feature>
<keyword evidence="7" id="KW-1185">Reference proteome</keyword>
<keyword evidence="1" id="KW-0547">Nucleotide-binding</keyword>
<dbReference type="SUPFAM" id="SSF52540">
    <property type="entry name" value="P-loop containing nucleoside triphosphate hydrolases"/>
    <property type="match status" value="2"/>
</dbReference>
<organism evidence="6 7">
    <name type="scientific">Coemansia spiralis</name>
    <dbReference type="NCBI Taxonomy" id="417178"/>
    <lineage>
        <taxon>Eukaryota</taxon>
        <taxon>Fungi</taxon>
        <taxon>Fungi incertae sedis</taxon>
        <taxon>Zoopagomycota</taxon>
        <taxon>Kickxellomycotina</taxon>
        <taxon>Kickxellomycetes</taxon>
        <taxon>Kickxellales</taxon>
        <taxon>Kickxellaceae</taxon>
        <taxon>Coemansia</taxon>
    </lineage>
</organism>
<dbReference type="Proteomes" id="UP001151516">
    <property type="component" value="Unassembled WGS sequence"/>
</dbReference>
<dbReference type="InterPro" id="IPR017871">
    <property type="entry name" value="ABC_transporter-like_CS"/>
</dbReference>
<dbReference type="GO" id="GO:0016020">
    <property type="term" value="C:membrane"/>
    <property type="evidence" value="ECO:0007669"/>
    <property type="project" value="TreeGrafter"/>
</dbReference>
<keyword evidence="4" id="KW-0472">Membrane</keyword>
<dbReference type="PROSITE" id="PS50893">
    <property type="entry name" value="ABC_TRANSPORTER_2"/>
    <property type="match status" value="2"/>
</dbReference>
<dbReference type="CDD" id="cd03244">
    <property type="entry name" value="ABCC_MRP_domain2"/>
    <property type="match status" value="1"/>
</dbReference>
<evidence type="ECO:0000256" key="4">
    <source>
        <dbReference type="SAM" id="Phobius"/>
    </source>
</evidence>
<evidence type="ECO:0000256" key="3">
    <source>
        <dbReference type="SAM" id="MobiDB-lite"/>
    </source>
</evidence>
<dbReference type="PANTHER" id="PTHR24223">
    <property type="entry name" value="ATP-BINDING CASSETTE SUB-FAMILY C"/>
    <property type="match status" value="1"/>
</dbReference>
<feature type="region of interest" description="Disordered" evidence="3">
    <location>
        <begin position="776"/>
        <end position="799"/>
    </location>
</feature>